<name>A0A0F7U2G2_PENBI</name>
<dbReference type="EMBL" id="CDHK01000011">
    <property type="protein sequence ID" value="CEJ61482.1"/>
    <property type="molecule type" value="Genomic_DNA"/>
</dbReference>
<dbReference type="PANTHER" id="PTHR38436:SF3">
    <property type="entry name" value="CARBOXYMETHYLENEBUTENOLIDASE-RELATED"/>
    <property type="match status" value="1"/>
</dbReference>
<dbReference type="OrthoDB" id="5440at2759"/>
<protein>
    <recommendedName>
        <fullName evidence="4">Dienelactone hydrolase</fullName>
    </recommendedName>
</protein>
<dbReference type="GO" id="GO:0030638">
    <property type="term" value="P:polyketide metabolic process"/>
    <property type="evidence" value="ECO:0007669"/>
    <property type="project" value="InterPro"/>
</dbReference>
<dbReference type="SUPFAM" id="SSF54427">
    <property type="entry name" value="NTF2-like"/>
    <property type="match status" value="1"/>
</dbReference>
<feature type="compositionally biased region" description="Basic and acidic residues" evidence="1">
    <location>
        <begin position="436"/>
        <end position="445"/>
    </location>
</feature>
<dbReference type="InterPro" id="IPR032710">
    <property type="entry name" value="NTF2-like_dom_sf"/>
</dbReference>
<feature type="region of interest" description="Disordered" evidence="1">
    <location>
        <begin position="407"/>
        <end position="508"/>
    </location>
</feature>
<dbReference type="InterPro" id="IPR009959">
    <property type="entry name" value="Cyclase_SnoaL-like"/>
</dbReference>
<evidence type="ECO:0000256" key="1">
    <source>
        <dbReference type="SAM" id="MobiDB-lite"/>
    </source>
</evidence>
<proteinExistence type="predicted"/>
<evidence type="ECO:0000313" key="2">
    <source>
        <dbReference type="EMBL" id="CEJ61482.1"/>
    </source>
</evidence>
<reference evidence="3" key="1">
    <citation type="journal article" date="2015" name="Genome Announc.">
        <title>Draft genome sequence of the fungus Penicillium brasilianum MG11.</title>
        <authorList>
            <person name="Horn F."/>
            <person name="Linde J."/>
            <person name="Mattern D.J."/>
            <person name="Walther G."/>
            <person name="Guthke R."/>
            <person name="Brakhage A.A."/>
            <person name="Valiante V."/>
        </authorList>
    </citation>
    <scope>NUCLEOTIDE SEQUENCE [LARGE SCALE GENOMIC DNA]</scope>
    <source>
        <strain evidence="3">MG11</strain>
    </source>
</reference>
<dbReference type="Gene3D" id="3.10.450.50">
    <property type="match status" value="1"/>
</dbReference>
<evidence type="ECO:0000313" key="3">
    <source>
        <dbReference type="Proteomes" id="UP000042958"/>
    </source>
</evidence>
<sequence length="508" mass="56342">MATVSINAPGLSGGLLYNNGSNNARVCITSETGEFDMDTIKNWQDEGFDVVYLPLDGGGKEYESRLKAVKEGLGVGENYAVIAYGDAANYCLEYYLKSQNASRLCALVAYYPSVIPDTRSQFPLSLPVLVHLAGDSVDVTTIPVALGLQGKKRRKTRPLNPGIGTGERLELAYPAYTYGNAQPGFAEHDMEEYDHLAADLAWTRTIQVLRKGFSRQADLERRWEEHQEGKYFKGNITKTMDAYISHKKPAVTYVPTMSGAIGTQALRRFYENHFLGKLPPSMHLRLLSRTSGADRVVDELYVSFEHSQEIPWMLPGVPPTNKRVEIIVVSIVSLRAGRLYSEHTYWDQASVLVQVGLLDPKLVPQGVEGVDRLPILGREAARRILHEDPENEQVVYHNRMIRRARALRSRSSRASQAGEESAADLKSEAETPMPIRETKKGKQVQENENPQPEPAKAHNGTAVESTESNGHEEDDDGAVTETESTTKAKSEPANHKAFVEEGGDENEE</sequence>
<keyword evidence="3" id="KW-1185">Reference proteome</keyword>
<gene>
    <name evidence="2" type="ORF">PMG11_10015</name>
</gene>
<dbReference type="AlphaFoldDB" id="A0A0F7U2G2"/>
<organism evidence="2 3">
    <name type="scientific">Penicillium brasilianum</name>
    <dbReference type="NCBI Taxonomy" id="104259"/>
    <lineage>
        <taxon>Eukaryota</taxon>
        <taxon>Fungi</taxon>
        <taxon>Dikarya</taxon>
        <taxon>Ascomycota</taxon>
        <taxon>Pezizomycotina</taxon>
        <taxon>Eurotiomycetes</taxon>
        <taxon>Eurotiomycetidae</taxon>
        <taxon>Eurotiales</taxon>
        <taxon>Aspergillaceae</taxon>
        <taxon>Penicillium</taxon>
    </lineage>
</organism>
<dbReference type="PANTHER" id="PTHR38436">
    <property type="entry name" value="POLYKETIDE CYCLASE SNOAL-LIKE DOMAIN"/>
    <property type="match status" value="1"/>
</dbReference>
<feature type="compositionally biased region" description="Basic and acidic residues" evidence="1">
    <location>
        <begin position="484"/>
        <end position="499"/>
    </location>
</feature>
<evidence type="ECO:0008006" key="4">
    <source>
        <dbReference type="Google" id="ProtNLM"/>
    </source>
</evidence>
<dbReference type="Proteomes" id="UP000042958">
    <property type="component" value="Unassembled WGS sequence"/>
</dbReference>
<accession>A0A0F7U2G2</accession>
<dbReference type="STRING" id="104259.A0A0F7U2G2"/>